<comment type="caution">
    <text evidence="1">The sequence shown here is derived from an EMBL/GenBank/DDBJ whole genome shotgun (WGS) entry which is preliminary data.</text>
</comment>
<reference evidence="1" key="2">
    <citation type="journal article" date="2021" name="Microbiome">
        <title>Successional dynamics and alternative stable states in a saline activated sludge microbial community over 9 years.</title>
        <authorList>
            <person name="Wang Y."/>
            <person name="Ye J."/>
            <person name="Ju F."/>
            <person name="Liu L."/>
            <person name="Boyd J.A."/>
            <person name="Deng Y."/>
            <person name="Parks D.H."/>
            <person name="Jiang X."/>
            <person name="Yin X."/>
            <person name="Woodcroft B.J."/>
            <person name="Tyson G.W."/>
            <person name="Hugenholtz P."/>
            <person name="Polz M.F."/>
            <person name="Zhang T."/>
        </authorList>
    </citation>
    <scope>NUCLEOTIDE SEQUENCE</scope>
    <source>
        <strain evidence="1">HKST-UBA15</strain>
    </source>
</reference>
<dbReference type="Proteomes" id="UP000745577">
    <property type="component" value="Unassembled WGS sequence"/>
</dbReference>
<evidence type="ECO:0000313" key="1">
    <source>
        <dbReference type="EMBL" id="MCA9380489.1"/>
    </source>
</evidence>
<protein>
    <submittedName>
        <fullName evidence="1">Uncharacterized protein</fullName>
    </submittedName>
</protein>
<gene>
    <name evidence="1" type="ORF">KC675_04895</name>
</gene>
<evidence type="ECO:0000313" key="2">
    <source>
        <dbReference type="Proteomes" id="UP000745577"/>
    </source>
</evidence>
<dbReference type="AlphaFoldDB" id="A0A955I9F0"/>
<dbReference type="EMBL" id="JAGQLL010000072">
    <property type="protein sequence ID" value="MCA9380489.1"/>
    <property type="molecule type" value="Genomic_DNA"/>
</dbReference>
<name>A0A955I9F0_9BACT</name>
<organism evidence="1 2">
    <name type="scientific">Candidatus Dojkabacteria bacterium</name>
    <dbReference type="NCBI Taxonomy" id="2099670"/>
    <lineage>
        <taxon>Bacteria</taxon>
        <taxon>Candidatus Dojkabacteria</taxon>
    </lineage>
</organism>
<reference evidence="1" key="1">
    <citation type="submission" date="2020-04" db="EMBL/GenBank/DDBJ databases">
        <authorList>
            <person name="Zhang T."/>
        </authorList>
    </citation>
    <scope>NUCLEOTIDE SEQUENCE</scope>
    <source>
        <strain evidence="1">HKST-UBA15</strain>
    </source>
</reference>
<proteinExistence type="predicted"/>
<accession>A0A955I9F0</accession>
<sequence length="103" mass="11861">MIDIEPSRHLDDMEIDNVVMGEKARAAFESFYLNEPSFIDIGSQRFGFEDVNRRQLEESFALGLIHGLRHIPLADIISSNHPYEQRFEEHGHTWGSQYVAGLD</sequence>